<keyword evidence="1" id="KW-0812">Transmembrane</keyword>
<keyword evidence="4" id="KW-1185">Reference proteome</keyword>
<sequence>MRNCVSGFRDLFIVTLINPKAFLFASTLLPPEMFRSLTYFSWTLAAFQIVLVPIGFGCSCPGRMLTSRRSWATRTPILSRCASLVLVMFSRTLGFSVLSK</sequence>
<feature type="transmembrane region" description="Helical" evidence="1">
    <location>
        <begin position="37"/>
        <end position="56"/>
    </location>
</feature>
<evidence type="ECO:0000313" key="4">
    <source>
        <dbReference type="Proteomes" id="UP000077961"/>
    </source>
</evidence>
<evidence type="ECO:0000313" key="5">
    <source>
        <dbReference type="Proteomes" id="UP000078116"/>
    </source>
</evidence>
<keyword evidence="1" id="KW-1133">Transmembrane helix</keyword>
<dbReference type="Proteomes" id="UP000078116">
    <property type="component" value="Unassembled WGS sequence"/>
</dbReference>
<dbReference type="AlphaFoldDB" id="A0A1A9MYL9"/>
<feature type="transmembrane region" description="Helical" evidence="1">
    <location>
        <begin position="12"/>
        <end position="31"/>
    </location>
</feature>
<reference evidence="4 5" key="1">
    <citation type="submission" date="2016-04" db="EMBL/GenBank/DDBJ databases">
        <title>Reclassification of Paraburkholderia panaciterrae (Farh et al. 2015) Dobritsa &amp; Samadpour 2016 as a later homotypic synonym of Paraburkholderia ginsengiterrae (Farh et al. 2015) Dobritsa &amp; Samadpour 2016.</title>
        <authorList>
            <person name="Dobritsa A.P."/>
            <person name="Kutumbaka K."/>
            <person name="Samadpour M."/>
        </authorList>
    </citation>
    <scope>NUCLEOTIDE SEQUENCE [LARGE SCALE GENOMIC DNA]</scope>
    <source>
        <strain evidence="2 5">DCY85</strain>
        <strain evidence="3 4">DCY85-1</strain>
    </source>
</reference>
<keyword evidence="1" id="KW-0472">Membrane</keyword>
<protein>
    <submittedName>
        <fullName evidence="2">Uncharacterized protein</fullName>
    </submittedName>
</protein>
<dbReference type="EMBL" id="LXKA01000357">
    <property type="protein sequence ID" value="OAJ53663.1"/>
    <property type="molecule type" value="Genomic_DNA"/>
</dbReference>
<proteinExistence type="predicted"/>
<accession>A0A1A9MYL9</accession>
<name>A0A1A9MYL9_9BURK</name>
<comment type="caution">
    <text evidence="2">The sequence shown here is derived from an EMBL/GenBank/DDBJ whole genome shotgun (WGS) entry which is preliminary data.</text>
</comment>
<dbReference type="Proteomes" id="UP000077961">
    <property type="component" value="Unassembled WGS sequence"/>
</dbReference>
<evidence type="ECO:0000313" key="3">
    <source>
        <dbReference type="EMBL" id="OAJ54322.1"/>
    </source>
</evidence>
<organism evidence="2 5">
    <name type="scientific">Paraburkholderia ginsengiterrae</name>
    <dbReference type="NCBI Taxonomy" id="1462993"/>
    <lineage>
        <taxon>Bacteria</taxon>
        <taxon>Pseudomonadati</taxon>
        <taxon>Pseudomonadota</taxon>
        <taxon>Betaproteobacteria</taxon>
        <taxon>Burkholderiales</taxon>
        <taxon>Burkholderiaceae</taxon>
        <taxon>Paraburkholderia</taxon>
    </lineage>
</organism>
<dbReference type="EMBL" id="LXJZ01000202">
    <property type="protein sequence ID" value="OAJ54322.1"/>
    <property type="molecule type" value="Genomic_DNA"/>
</dbReference>
<evidence type="ECO:0000313" key="2">
    <source>
        <dbReference type="EMBL" id="OAJ53663.1"/>
    </source>
</evidence>
<gene>
    <name evidence="3" type="ORF">A6V36_36085</name>
    <name evidence="2" type="ORF">A6V37_35410</name>
</gene>
<evidence type="ECO:0000256" key="1">
    <source>
        <dbReference type="SAM" id="Phobius"/>
    </source>
</evidence>